<gene>
    <name evidence="2" type="ORF">SCUD_LOCUS16539</name>
</gene>
<sequence length="117" mass="13453">MKEYNLNVVTTMVSAFEKLQQPTVGENKPDPSGARNQEEVLEVDRTHIEESTRLRHVTSPHLESSRPKEKRKTKEHNTSRNGNRYAKNELQLDRTKNEGRGQSESENAGGSLMLYWD</sequence>
<reference evidence="2 3" key="2">
    <citation type="submission" date="2018-11" db="EMBL/GenBank/DDBJ databases">
        <authorList>
            <consortium name="Pathogen Informatics"/>
        </authorList>
    </citation>
    <scope>NUCLEOTIDE SEQUENCE [LARGE SCALE GENOMIC DNA]</scope>
    <source>
        <strain evidence="2">Dakar</strain>
        <strain evidence="3">Dakar, Senegal</strain>
    </source>
</reference>
<dbReference type="Proteomes" id="UP000279833">
    <property type="component" value="Unassembled WGS sequence"/>
</dbReference>
<reference evidence="4" key="1">
    <citation type="submission" date="2016-06" db="UniProtKB">
        <authorList>
            <consortium name="WormBaseParasite"/>
        </authorList>
    </citation>
    <scope>IDENTIFICATION</scope>
</reference>
<feature type="region of interest" description="Disordered" evidence="1">
    <location>
        <begin position="18"/>
        <end position="117"/>
    </location>
</feature>
<proteinExistence type="predicted"/>
<accession>A0A183KNB1</accession>
<evidence type="ECO:0000313" key="2">
    <source>
        <dbReference type="EMBL" id="VDP61758.1"/>
    </source>
</evidence>
<feature type="compositionally biased region" description="Basic and acidic residues" evidence="1">
    <location>
        <begin position="36"/>
        <end position="53"/>
    </location>
</feature>
<dbReference type="WBParaSite" id="SCUD_0001654101-mRNA-1">
    <property type="protein sequence ID" value="SCUD_0001654101-mRNA-1"/>
    <property type="gene ID" value="SCUD_0001654101"/>
</dbReference>
<feature type="compositionally biased region" description="Basic and acidic residues" evidence="1">
    <location>
        <begin position="86"/>
        <end position="103"/>
    </location>
</feature>
<evidence type="ECO:0000256" key="1">
    <source>
        <dbReference type="SAM" id="MobiDB-lite"/>
    </source>
</evidence>
<name>A0A183KNB1_9TREM</name>
<evidence type="ECO:0000313" key="4">
    <source>
        <dbReference type="WBParaSite" id="SCUD_0001654101-mRNA-1"/>
    </source>
</evidence>
<dbReference type="AlphaFoldDB" id="A0A183KNB1"/>
<keyword evidence="3" id="KW-1185">Reference proteome</keyword>
<protein>
    <submittedName>
        <fullName evidence="4">Zinc finger, CCHC-type</fullName>
    </submittedName>
</protein>
<organism evidence="4">
    <name type="scientific">Schistosoma curassoni</name>
    <dbReference type="NCBI Taxonomy" id="6186"/>
    <lineage>
        <taxon>Eukaryota</taxon>
        <taxon>Metazoa</taxon>
        <taxon>Spiralia</taxon>
        <taxon>Lophotrochozoa</taxon>
        <taxon>Platyhelminthes</taxon>
        <taxon>Trematoda</taxon>
        <taxon>Digenea</taxon>
        <taxon>Strigeidida</taxon>
        <taxon>Schistosomatoidea</taxon>
        <taxon>Schistosomatidae</taxon>
        <taxon>Schistosoma</taxon>
    </lineage>
</organism>
<dbReference type="EMBL" id="UZAK01038775">
    <property type="protein sequence ID" value="VDP61758.1"/>
    <property type="molecule type" value="Genomic_DNA"/>
</dbReference>
<evidence type="ECO:0000313" key="3">
    <source>
        <dbReference type="Proteomes" id="UP000279833"/>
    </source>
</evidence>